<dbReference type="GO" id="GO:0004029">
    <property type="term" value="F:aldehyde dehydrogenase (NAD+) activity"/>
    <property type="evidence" value="ECO:0007669"/>
    <property type="project" value="TreeGrafter"/>
</dbReference>
<dbReference type="SUPFAM" id="SSF51735">
    <property type="entry name" value="NAD(P)-binding Rossmann-fold domains"/>
    <property type="match status" value="1"/>
</dbReference>
<dbReference type="GeneID" id="41594559"/>
<dbReference type="GO" id="GO:0005737">
    <property type="term" value="C:cytoplasm"/>
    <property type="evidence" value="ECO:0007669"/>
    <property type="project" value="TreeGrafter"/>
</dbReference>
<dbReference type="Proteomes" id="UP000236248">
    <property type="component" value="Chromosome NCAV"/>
</dbReference>
<dbReference type="EMBL" id="LT981265">
    <property type="protein sequence ID" value="SPC33660.1"/>
    <property type="molecule type" value="Genomic_DNA"/>
</dbReference>
<proteinExistence type="predicted"/>
<sequence>MRILVTGATGFIGRRLVRRLINGGHEVTCLVRSDGAVTNPKTIGAKECIVADITNRESVMKAIGIAKDIDVLIHLAALNPLIKDRRLQYDVNINGMRNLIDAIVSARLTLKRVIYAQGMGVFGNVHGAIVDEDSQYRPETWFTRLRSDAEMMLWDASKDAGFSISIAILGDVYGNGGWFTNIMVKGLIKSIFGLGFMIPGAGDYYRCLIHVDDAVDALALMAEVDYAGNERFIVCDDEPCMFREFVYYTADMLGVKRPPRIPLWLAKLFLGSDMVDTLTASVRASNTKVKRMLNLMLRYPDYRVGVRSVVDEIRSVSGNRLAM</sequence>
<organism evidence="2 3">
    <name type="scientific">Candidatus Nitrosocaldus cavascurensis</name>
    <dbReference type="NCBI Taxonomy" id="2058097"/>
    <lineage>
        <taxon>Archaea</taxon>
        <taxon>Nitrososphaerota</taxon>
        <taxon>Nitrososphaeria</taxon>
        <taxon>Candidatus Nitrosocaldales</taxon>
        <taxon>Candidatus Nitrosocaldaceae</taxon>
        <taxon>Candidatus Nitrosocaldus</taxon>
    </lineage>
</organism>
<reference evidence="3" key="1">
    <citation type="submission" date="2018-01" db="EMBL/GenBank/DDBJ databases">
        <authorList>
            <person name="Kerou L M."/>
        </authorList>
    </citation>
    <scope>NUCLEOTIDE SEQUENCE [LARGE SCALE GENOMIC DNA]</scope>
    <source>
        <strain evidence="3">SCU2</strain>
    </source>
</reference>
<dbReference type="AlphaFoldDB" id="A0A2K5APU3"/>
<evidence type="ECO:0000313" key="2">
    <source>
        <dbReference type="EMBL" id="SPC33660.1"/>
    </source>
</evidence>
<dbReference type="InterPro" id="IPR001509">
    <property type="entry name" value="Epimerase_deHydtase"/>
</dbReference>
<keyword evidence="3" id="KW-1185">Reference proteome</keyword>
<dbReference type="PANTHER" id="PTHR48079:SF6">
    <property type="entry name" value="NAD(P)-BINDING DOMAIN-CONTAINING PROTEIN-RELATED"/>
    <property type="match status" value="1"/>
</dbReference>
<dbReference type="RefSeq" id="WP_103287524.1">
    <property type="nucleotide sequence ID" value="NZ_LT981265.1"/>
</dbReference>
<gene>
    <name evidence="2" type="ORF">NCAV_0466</name>
</gene>
<dbReference type="KEGG" id="ncv:NCAV_0466"/>
<evidence type="ECO:0000259" key="1">
    <source>
        <dbReference type="Pfam" id="PF01370"/>
    </source>
</evidence>
<feature type="domain" description="NAD-dependent epimerase/dehydratase" evidence="1">
    <location>
        <begin position="3"/>
        <end position="227"/>
    </location>
</feature>
<dbReference type="Gene3D" id="3.40.50.720">
    <property type="entry name" value="NAD(P)-binding Rossmann-like Domain"/>
    <property type="match status" value="1"/>
</dbReference>
<protein>
    <recommendedName>
        <fullName evidence="1">NAD-dependent epimerase/dehydratase domain-containing protein</fullName>
    </recommendedName>
</protein>
<dbReference type="PANTHER" id="PTHR48079">
    <property type="entry name" value="PROTEIN YEEZ"/>
    <property type="match status" value="1"/>
</dbReference>
<accession>A0A2K5APU3</accession>
<dbReference type="Pfam" id="PF01370">
    <property type="entry name" value="Epimerase"/>
    <property type="match status" value="1"/>
</dbReference>
<dbReference type="InterPro" id="IPR036291">
    <property type="entry name" value="NAD(P)-bd_dom_sf"/>
</dbReference>
<name>A0A2K5APU3_9ARCH</name>
<dbReference type="InterPro" id="IPR051783">
    <property type="entry name" value="NAD(P)-dependent_oxidoreduct"/>
</dbReference>
<evidence type="ECO:0000313" key="3">
    <source>
        <dbReference type="Proteomes" id="UP000236248"/>
    </source>
</evidence>